<proteinExistence type="predicted"/>
<sequence length="48" mass="5171">MVIPPMWEICEAVARGARRAATAGEIRTERIGVARAGIPVRTNMYGAT</sequence>
<dbReference type="RefSeq" id="WP_168436275.1">
    <property type="nucleotide sequence ID" value="NZ_JAAXPC010000007.1"/>
</dbReference>
<dbReference type="EMBL" id="JAAXPC010000007">
    <property type="protein sequence ID" value="NKY02612.1"/>
    <property type="molecule type" value="Genomic_DNA"/>
</dbReference>
<protein>
    <submittedName>
        <fullName evidence="1">Uncharacterized protein</fullName>
    </submittedName>
</protein>
<accession>A0A846WLV3</accession>
<dbReference type="Proteomes" id="UP000563898">
    <property type="component" value="Unassembled WGS sequence"/>
</dbReference>
<reference evidence="1 2" key="1">
    <citation type="submission" date="2020-04" db="EMBL/GenBank/DDBJ databases">
        <title>MicrobeNet Type strains.</title>
        <authorList>
            <person name="Nicholson A.C."/>
        </authorList>
    </citation>
    <scope>NUCLEOTIDE SEQUENCE [LARGE SCALE GENOMIC DNA]</scope>
    <source>
        <strain evidence="1 2">ATCC BAA-14</strain>
    </source>
</reference>
<comment type="caution">
    <text evidence="1">The sequence shown here is derived from an EMBL/GenBank/DDBJ whole genome shotgun (WGS) entry which is preliminary data.</text>
</comment>
<evidence type="ECO:0000313" key="1">
    <source>
        <dbReference type="EMBL" id="NKY02612.1"/>
    </source>
</evidence>
<name>A0A846WLV3_9ACTN</name>
<gene>
    <name evidence="1" type="ORF">HGA05_13625</name>
</gene>
<evidence type="ECO:0000313" key="2">
    <source>
        <dbReference type="Proteomes" id="UP000563898"/>
    </source>
</evidence>
<organism evidence="1 2">
    <name type="scientific">Gordonia polyisoprenivorans</name>
    <dbReference type="NCBI Taxonomy" id="84595"/>
    <lineage>
        <taxon>Bacteria</taxon>
        <taxon>Bacillati</taxon>
        <taxon>Actinomycetota</taxon>
        <taxon>Actinomycetes</taxon>
        <taxon>Mycobacteriales</taxon>
        <taxon>Gordoniaceae</taxon>
        <taxon>Gordonia</taxon>
    </lineage>
</organism>
<dbReference type="AlphaFoldDB" id="A0A846WLV3"/>